<dbReference type="OrthoDB" id="127311at2"/>
<comment type="subcellular location">
    <subcellularLocation>
        <location evidence="1 14">Cell outer membrane</location>
        <topology evidence="1 14">Multi-pass membrane protein</topology>
    </subcellularLocation>
</comment>
<comment type="caution">
    <text evidence="19">The sequence shown here is derived from an EMBL/GenBank/DDBJ whole genome shotgun (WGS) entry which is preliminary data.</text>
</comment>
<evidence type="ECO:0000259" key="18">
    <source>
        <dbReference type="Pfam" id="PF07715"/>
    </source>
</evidence>
<accession>A0A4U0ZF65</accession>
<evidence type="ECO:0000256" key="9">
    <source>
        <dbReference type="ARBA" id="ARBA00023065"/>
    </source>
</evidence>
<evidence type="ECO:0000313" key="20">
    <source>
        <dbReference type="Proteomes" id="UP000305471"/>
    </source>
</evidence>
<evidence type="ECO:0000256" key="5">
    <source>
        <dbReference type="ARBA" id="ARBA00022496"/>
    </source>
</evidence>
<evidence type="ECO:0000256" key="6">
    <source>
        <dbReference type="ARBA" id="ARBA00022692"/>
    </source>
</evidence>
<keyword evidence="13 14" id="KW-0998">Cell outer membrane</keyword>
<dbReference type="GO" id="GO:0038023">
    <property type="term" value="F:signaling receptor activity"/>
    <property type="evidence" value="ECO:0007669"/>
    <property type="project" value="InterPro"/>
</dbReference>
<evidence type="ECO:0000256" key="10">
    <source>
        <dbReference type="ARBA" id="ARBA00023077"/>
    </source>
</evidence>
<keyword evidence="4 14" id="KW-1134">Transmembrane beta strand</keyword>
<organism evidence="19 20">
    <name type="scientific">Alteromonas portus</name>
    <dbReference type="NCBI Taxonomy" id="2565549"/>
    <lineage>
        <taxon>Bacteria</taxon>
        <taxon>Pseudomonadati</taxon>
        <taxon>Pseudomonadota</taxon>
        <taxon>Gammaproteobacteria</taxon>
        <taxon>Alteromonadales</taxon>
        <taxon>Alteromonadaceae</taxon>
        <taxon>Alteromonas/Salinimonas group</taxon>
        <taxon>Alteromonas</taxon>
    </lineage>
</organism>
<dbReference type="Proteomes" id="UP000305471">
    <property type="component" value="Unassembled WGS sequence"/>
</dbReference>
<dbReference type="SUPFAM" id="SSF56935">
    <property type="entry name" value="Porins"/>
    <property type="match status" value="1"/>
</dbReference>
<evidence type="ECO:0000259" key="17">
    <source>
        <dbReference type="Pfam" id="PF00593"/>
    </source>
</evidence>
<dbReference type="CDD" id="cd01347">
    <property type="entry name" value="ligand_gated_channel"/>
    <property type="match status" value="1"/>
</dbReference>
<dbReference type="RefSeq" id="WP_136780535.1">
    <property type="nucleotide sequence ID" value="NZ_SWCO01000001.1"/>
</dbReference>
<dbReference type="InterPro" id="IPR036942">
    <property type="entry name" value="Beta-barrel_TonB_sf"/>
</dbReference>
<evidence type="ECO:0000256" key="2">
    <source>
        <dbReference type="ARBA" id="ARBA00009810"/>
    </source>
</evidence>
<proteinExistence type="inferred from homology"/>
<dbReference type="InterPro" id="IPR039426">
    <property type="entry name" value="TonB-dep_rcpt-like"/>
</dbReference>
<dbReference type="Pfam" id="PF07715">
    <property type="entry name" value="Plug"/>
    <property type="match status" value="1"/>
</dbReference>
<evidence type="ECO:0000256" key="7">
    <source>
        <dbReference type="ARBA" id="ARBA00022729"/>
    </source>
</evidence>
<gene>
    <name evidence="19" type="ORF">E5672_00980</name>
</gene>
<reference evidence="19 20" key="1">
    <citation type="submission" date="2019-04" db="EMBL/GenBank/DDBJ databases">
        <title>Alteromonas portus sp. nov., an alginate lyase-excreting marine bacterium.</title>
        <authorList>
            <person name="Huang H."/>
            <person name="Mo K."/>
            <person name="Bao S."/>
        </authorList>
    </citation>
    <scope>NUCLEOTIDE SEQUENCE [LARGE SCALE GENOMIC DNA]</scope>
    <source>
        <strain evidence="19 20">HB161718</strain>
    </source>
</reference>
<keyword evidence="20" id="KW-1185">Reference proteome</keyword>
<dbReference type="Pfam" id="PF00593">
    <property type="entry name" value="TonB_dep_Rec_b-barrel"/>
    <property type="match status" value="1"/>
</dbReference>
<dbReference type="Gene3D" id="2.170.130.10">
    <property type="entry name" value="TonB-dependent receptor, plug domain"/>
    <property type="match status" value="1"/>
</dbReference>
<evidence type="ECO:0000256" key="11">
    <source>
        <dbReference type="ARBA" id="ARBA00023136"/>
    </source>
</evidence>
<dbReference type="EMBL" id="SWCO01000001">
    <property type="protein sequence ID" value="TKB04698.1"/>
    <property type="molecule type" value="Genomic_DNA"/>
</dbReference>
<evidence type="ECO:0000256" key="13">
    <source>
        <dbReference type="ARBA" id="ARBA00023237"/>
    </source>
</evidence>
<evidence type="ECO:0000256" key="8">
    <source>
        <dbReference type="ARBA" id="ARBA00023004"/>
    </source>
</evidence>
<keyword evidence="3 14" id="KW-0813">Transport</keyword>
<protein>
    <submittedName>
        <fullName evidence="19">TonB-dependent siderophore receptor</fullName>
    </submittedName>
</protein>
<evidence type="ECO:0000256" key="4">
    <source>
        <dbReference type="ARBA" id="ARBA00022452"/>
    </source>
</evidence>
<dbReference type="NCBIfam" id="TIGR01783">
    <property type="entry name" value="TonB-siderophor"/>
    <property type="match status" value="1"/>
</dbReference>
<keyword evidence="8" id="KW-0408">Iron</keyword>
<name>A0A4U0ZF65_9ALTE</name>
<feature type="domain" description="TonB-dependent receptor-like beta-barrel" evidence="17">
    <location>
        <begin position="224"/>
        <end position="686"/>
    </location>
</feature>
<feature type="signal peptide" evidence="16">
    <location>
        <begin position="1"/>
        <end position="18"/>
    </location>
</feature>
<comment type="similarity">
    <text evidence="2 14 15">Belongs to the TonB-dependent receptor family.</text>
</comment>
<keyword evidence="11 14" id="KW-0472">Membrane</keyword>
<dbReference type="PANTHER" id="PTHR32552">
    <property type="entry name" value="FERRICHROME IRON RECEPTOR-RELATED"/>
    <property type="match status" value="1"/>
</dbReference>
<feature type="chain" id="PRO_5020800371" evidence="16">
    <location>
        <begin position="19"/>
        <end position="718"/>
    </location>
</feature>
<evidence type="ECO:0000256" key="12">
    <source>
        <dbReference type="ARBA" id="ARBA00023170"/>
    </source>
</evidence>
<evidence type="ECO:0000256" key="15">
    <source>
        <dbReference type="RuleBase" id="RU003357"/>
    </source>
</evidence>
<keyword evidence="9" id="KW-0406">Ion transport</keyword>
<dbReference type="GO" id="GO:0009279">
    <property type="term" value="C:cell outer membrane"/>
    <property type="evidence" value="ECO:0007669"/>
    <property type="project" value="UniProtKB-SubCell"/>
</dbReference>
<dbReference type="GO" id="GO:0015344">
    <property type="term" value="F:siderophore uptake transmembrane transporter activity"/>
    <property type="evidence" value="ECO:0007669"/>
    <property type="project" value="TreeGrafter"/>
</dbReference>
<evidence type="ECO:0000313" key="19">
    <source>
        <dbReference type="EMBL" id="TKB04698.1"/>
    </source>
</evidence>
<dbReference type="InterPro" id="IPR010105">
    <property type="entry name" value="TonB_sidphr_rcpt"/>
</dbReference>
<evidence type="ECO:0000256" key="14">
    <source>
        <dbReference type="PROSITE-ProRule" id="PRU01360"/>
    </source>
</evidence>
<dbReference type="InterPro" id="IPR037066">
    <property type="entry name" value="Plug_dom_sf"/>
</dbReference>
<evidence type="ECO:0000256" key="3">
    <source>
        <dbReference type="ARBA" id="ARBA00022448"/>
    </source>
</evidence>
<evidence type="ECO:0000256" key="16">
    <source>
        <dbReference type="SAM" id="SignalP"/>
    </source>
</evidence>
<evidence type="ECO:0000256" key="1">
    <source>
        <dbReference type="ARBA" id="ARBA00004571"/>
    </source>
</evidence>
<sequence>MKYLAALIAASLTSPALSQDIETPSDTREISPAKSDQVERVVVTSRAINLYRNGNSSTGKLSVDPLNSTQQITTINESLIRDQGARNAKDIYRNIAGVSQFSYAGVTARGFRQEEIFFDGLRGDPYVGFNVPQLFNIERVDFLKGPAGMLYGPGAPGGLFNYVTKKPTSEFDANARIIAGSHARFGGSAEINGAINDDQNARAGVFYEQQDTYRDNSDSEVFIFDSGYTYDLQGHLLTLQYTHYSQDLGANRLRGVPVDDSGNFLTDIDWNHNEASDFLNLRSDSVQLSLEGQLSDSISYDTRLRYIDNEQEQNYHEPRALIDSDGDGSIDLVGREFRDQLREQEQLSFGANFVYSGEWLGADHRTAFGIDLYKGKEDALLGAAAFQQDFVLRYLSGTSLESDIIPLTLTNPNYGITQPENYNVQFSPLSTTKQTRNGAYILNELAWEQFTFVAGLRYDQFEDETSSAIFDDSNVSFRVGGIYKINANISLYGQWADSYEPQSVSNQQIEAGGPFEPTTGDIIEGGVNAELFDETTLLRLAVYQITRQNLLQSTGEDPEGDGIDNVAPVGEVTSDGFEVEVITDITPNWILSVAYGYNDARITADNGGGGISNSVGDRFANAPQNQFGFWTRYQIPEWDLAFAFGGNYVDDQLSLSGQKVKSYFIADASITWEVDNYNVLFRIDNLFDKEYAESGFIERTGHFPGNPRNGFVEFTYKW</sequence>
<keyword evidence="6 14" id="KW-0812">Transmembrane</keyword>
<dbReference type="GO" id="GO:0015891">
    <property type="term" value="P:siderophore transport"/>
    <property type="evidence" value="ECO:0007669"/>
    <property type="project" value="InterPro"/>
</dbReference>
<dbReference type="AlphaFoldDB" id="A0A4U0ZF65"/>
<keyword evidence="5" id="KW-0410">Iron transport</keyword>
<dbReference type="Gene3D" id="2.40.170.20">
    <property type="entry name" value="TonB-dependent receptor, beta-barrel domain"/>
    <property type="match status" value="1"/>
</dbReference>
<dbReference type="PANTHER" id="PTHR32552:SF68">
    <property type="entry name" value="FERRICHROME OUTER MEMBRANE TRANSPORTER_PHAGE RECEPTOR"/>
    <property type="match status" value="1"/>
</dbReference>
<keyword evidence="7 16" id="KW-0732">Signal</keyword>
<dbReference type="InterPro" id="IPR000531">
    <property type="entry name" value="Beta-barrel_TonB"/>
</dbReference>
<dbReference type="InterPro" id="IPR012910">
    <property type="entry name" value="Plug_dom"/>
</dbReference>
<keyword evidence="10 15" id="KW-0798">TonB box</keyword>
<feature type="domain" description="TonB-dependent receptor plug" evidence="18">
    <location>
        <begin position="67"/>
        <end position="158"/>
    </location>
</feature>
<keyword evidence="12 19" id="KW-0675">Receptor</keyword>
<dbReference type="PROSITE" id="PS52016">
    <property type="entry name" value="TONB_DEPENDENT_REC_3"/>
    <property type="match status" value="1"/>
</dbReference>